<evidence type="ECO:0000256" key="10">
    <source>
        <dbReference type="RuleBase" id="RU004447"/>
    </source>
</evidence>
<evidence type="ECO:0000259" key="12">
    <source>
        <dbReference type="Pfam" id="PF05193"/>
    </source>
</evidence>
<dbReference type="InterPro" id="IPR007863">
    <property type="entry name" value="Peptidase_M16_C"/>
</dbReference>
<evidence type="ECO:0000313" key="14">
    <source>
        <dbReference type="Proteomes" id="UP001179952"/>
    </source>
</evidence>
<evidence type="ECO:0000313" key="13">
    <source>
        <dbReference type="EMBL" id="KAK1262859.1"/>
    </source>
</evidence>
<accession>A0AAV9AF04</accession>
<keyword evidence="14" id="KW-1185">Reference proteome</keyword>
<dbReference type="GO" id="GO:0006508">
    <property type="term" value="P:proteolysis"/>
    <property type="evidence" value="ECO:0007669"/>
    <property type="project" value="InterPro"/>
</dbReference>
<evidence type="ECO:0000256" key="7">
    <source>
        <dbReference type="ARBA" id="ARBA00023136"/>
    </source>
</evidence>
<evidence type="ECO:0000256" key="6">
    <source>
        <dbReference type="ARBA" id="ARBA00023128"/>
    </source>
</evidence>
<dbReference type="Pfam" id="PF00675">
    <property type="entry name" value="Peptidase_M16"/>
    <property type="match status" value="1"/>
</dbReference>
<dbReference type="PANTHER" id="PTHR11851">
    <property type="entry name" value="METALLOPROTEASE"/>
    <property type="match status" value="1"/>
</dbReference>
<dbReference type="GO" id="GO:0046872">
    <property type="term" value="F:metal ion binding"/>
    <property type="evidence" value="ECO:0007669"/>
    <property type="project" value="InterPro"/>
</dbReference>
<dbReference type="EMBL" id="JAUJYN010000009">
    <property type="protein sequence ID" value="KAK1262859.1"/>
    <property type="molecule type" value="Genomic_DNA"/>
</dbReference>
<protein>
    <recommendedName>
        <fullName evidence="8">Alpha-MPP</fullName>
    </recommendedName>
    <alternativeName>
        <fullName evidence="9">Inactive zinc metalloprotease alpha</fullName>
    </alternativeName>
</protein>
<evidence type="ECO:0000256" key="9">
    <source>
        <dbReference type="ARBA" id="ARBA00032315"/>
    </source>
</evidence>
<reference evidence="13" key="2">
    <citation type="submission" date="2023-06" db="EMBL/GenBank/DDBJ databases">
        <authorList>
            <person name="Ma L."/>
            <person name="Liu K.-W."/>
            <person name="Li Z."/>
            <person name="Hsiao Y.-Y."/>
            <person name="Qi Y."/>
            <person name="Fu T."/>
            <person name="Tang G."/>
            <person name="Zhang D."/>
            <person name="Sun W.-H."/>
            <person name="Liu D.-K."/>
            <person name="Li Y."/>
            <person name="Chen G.-Z."/>
            <person name="Liu X.-D."/>
            <person name="Liao X.-Y."/>
            <person name="Jiang Y.-T."/>
            <person name="Yu X."/>
            <person name="Hao Y."/>
            <person name="Huang J."/>
            <person name="Zhao X.-W."/>
            <person name="Ke S."/>
            <person name="Chen Y.-Y."/>
            <person name="Wu W.-L."/>
            <person name="Hsu J.-L."/>
            <person name="Lin Y.-F."/>
            <person name="Huang M.-D."/>
            <person name="Li C.-Y."/>
            <person name="Huang L."/>
            <person name="Wang Z.-W."/>
            <person name="Zhao X."/>
            <person name="Zhong W.-Y."/>
            <person name="Peng D.-H."/>
            <person name="Ahmad S."/>
            <person name="Lan S."/>
            <person name="Zhang J.-S."/>
            <person name="Tsai W.-C."/>
            <person name="Van De Peer Y."/>
            <person name="Liu Z.-J."/>
        </authorList>
    </citation>
    <scope>NUCLEOTIDE SEQUENCE</scope>
    <source>
        <strain evidence="13">SCP</strain>
        <tissue evidence="13">Leaves</tissue>
    </source>
</reference>
<comment type="caution">
    <text evidence="13">The sequence shown here is derived from an EMBL/GenBank/DDBJ whole genome shotgun (WGS) entry which is preliminary data.</text>
</comment>
<dbReference type="FunFam" id="3.30.830.10:FF:000008">
    <property type="entry name" value="Mitochondrial-processing peptidase subunit beta"/>
    <property type="match status" value="1"/>
</dbReference>
<dbReference type="InterPro" id="IPR011765">
    <property type="entry name" value="Pept_M16_N"/>
</dbReference>
<comment type="similarity">
    <text evidence="4 10">Belongs to the peptidase M16 family.</text>
</comment>
<reference evidence="13" key="1">
    <citation type="journal article" date="2023" name="Nat. Commun.">
        <title>Diploid and tetraploid genomes of Acorus and the evolution of monocots.</title>
        <authorList>
            <person name="Ma L."/>
            <person name="Liu K.W."/>
            <person name="Li Z."/>
            <person name="Hsiao Y.Y."/>
            <person name="Qi Y."/>
            <person name="Fu T."/>
            <person name="Tang G.D."/>
            <person name="Zhang D."/>
            <person name="Sun W.H."/>
            <person name="Liu D.K."/>
            <person name="Li Y."/>
            <person name="Chen G.Z."/>
            <person name="Liu X.D."/>
            <person name="Liao X.Y."/>
            <person name="Jiang Y.T."/>
            <person name="Yu X."/>
            <person name="Hao Y."/>
            <person name="Huang J."/>
            <person name="Zhao X.W."/>
            <person name="Ke S."/>
            <person name="Chen Y.Y."/>
            <person name="Wu W.L."/>
            <person name="Hsu J.L."/>
            <person name="Lin Y.F."/>
            <person name="Huang M.D."/>
            <person name="Li C.Y."/>
            <person name="Huang L."/>
            <person name="Wang Z.W."/>
            <person name="Zhao X."/>
            <person name="Zhong W.Y."/>
            <person name="Peng D.H."/>
            <person name="Ahmad S."/>
            <person name="Lan S."/>
            <person name="Zhang J.S."/>
            <person name="Tsai W.C."/>
            <person name="Van de Peer Y."/>
            <person name="Liu Z.J."/>
        </authorList>
    </citation>
    <scope>NUCLEOTIDE SEQUENCE</scope>
    <source>
        <strain evidence="13">SCP</strain>
    </source>
</reference>
<comment type="subcellular location">
    <subcellularLocation>
        <location evidence="3">Membrane</location>
    </subcellularLocation>
    <subcellularLocation>
        <location evidence="2">Mitochondrion</location>
    </subcellularLocation>
</comment>
<evidence type="ECO:0000256" key="5">
    <source>
        <dbReference type="ARBA" id="ARBA00022946"/>
    </source>
</evidence>
<dbReference type="Pfam" id="PF05193">
    <property type="entry name" value="Peptidase_M16_C"/>
    <property type="match status" value="1"/>
</dbReference>
<keyword evidence="6" id="KW-0496">Mitochondrion</keyword>
<feature type="domain" description="Peptidase M16 C-terminal" evidence="12">
    <location>
        <begin position="258"/>
        <end position="437"/>
    </location>
</feature>
<gene>
    <name evidence="13" type="ORF">QJS04_geneDACA008548</name>
</gene>
<dbReference type="SUPFAM" id="SSF63411">
    <property type="entry name" value="LuxS/MPP-like metallohydrolase"/>
    <property type="match status" value="2"/>
</dbReference>
<evidence type="ECO:0000256" key="2">
    <source>
        <dbReference type="ARBA" id="ARBA00004173"/>
    </source>
</evidence>
<organism evidence="13 14">
    <name type="scientific">Acorus gramineus</name>
    <name type="common">Dwarf sweet flag</name>
    <dbReference type="NCBI Taxonomy" id="55184"/>
    <lineage>
        <taxon>Eukaryota</taxon>
        <taxon>Viridiplantae</taxon>
        <taxon>Streptophyta</taxon>
        <taxon>Embryophyta</taxon>
        <taxon>Tracheophyta</taxon>
        <taxon>Spermatophyta</taxon>
        <taxon>Magnoliopsida</taxon>
        <taxon>Liliopsida</taxon>
        <taxon>Acoraceae</taxon>
        <taxon>Acorus</taxon>
    </lineage>
</organism>
<evidence type="ECO:0000259" key="11">
    <source>
        <dbReference type="Pfam" id="PF00675"/>
    </source>
</evidence>
<keyword evidence="5" id="KW-0809">Transit peptide</keyword>
<evidence type="ECO:0000256" key="3">
    <source>
        <dbReference type="ARBA" id="ARBA00004370"/>
    </source>
</evidence>
<dbReference type="GO" id="GO:0005739">
    <property type="term" value="C:mitochondrion"/>
    <property type="evidence" value="ECO:0007669"/>
    <property type="project" value="UniProtKB-SubCell"/>
</dbReference>
<dbReference type="GO" id="GO:0004222">
    <property type="term" value="F:metalloendopeptidase activity"/>
    <property type="evidence" value="ECO:0007669"/>
    <property type="project" value="InterPro"/>
</dbReference>
<keyword evidence="7" id="KW-0472">Membrane</keyword>
<dbReference type="GO" id="GO:0016020">
    <property type="term" value="C:membrane"/>
    <property type="evidence" value="ECO:0007669"/>
    <property type="project" value="UniProtKB-SubCell"/>
</dbReference>
<name>A0AAV9AF04_ACOGR</name>
<dbReference type="PROSITE" id="PS00143">
    <property type="entry name" value="INSULINASE"/>
    <property type="match status" value="1"/>
</dbReference>
<feature type="domain" description="Peptidase M16 N-terminal" evidence="11">
    <location>
        <begin position="101"/>
        <end position="247"/>
    </location>
</feature>
<dbReference type="InterPro" id="IPR011249">
    <property type="entry name" value="Metalloenz_LuxS/M16"/>
</dbReference>
<comment type="function">
    <text evidence="1">Substrate recognition and binding subunit of the essential mitochondrial processing protease (MPP), which cleaves the mitochondrial sequence off newly imported precursors proteins.</text>
</comment>
<dbReference type="FunFam" id="3.30.830.10:FF:000022">
    <property type="entry name" value="mitochondrial-processing peptidase subunit alpha"/>
    <property type="match status" value="1"/>
</dbReference>
<dbReference type="Proteomes" id="UP001179952">
    <property type="component" value="Unassembled WGS sequence"/>
</dbReference>
<evidence type="ECO:0000256" key="4">
    <source>
        <dbReference type="ARBA" id="ARBA00007261"/>
    </source>
</evidence>
<proteinExistence type="inferred from homology"/>
<dbReference type="Gene3D" id="3.30.830.10">
    <property type="entry name" value="Metalloenzyme, LuxS/M16 peptidase-like"/>
    <property type="match status" value="2"/>
</dbReference>
<dbReference type="PANTHER" id="PTHR11851:SF49">
    <property type="entry name" value="MITOCHONDRIAL-PROCESSING PEPTIDASE SUBUNIT ALPHA"/>
    <property type="match status" value="1"/>
</dbReference>
<dbReference type="InterPro" id="IPR001431">
    <property type="entry name" value="Pept_M16_Zn_BS"/>
</dbReference>
<evidence type="ECO:0000256" key="1">
    <source>
        <dbReference type="ARBA" id="ARBA00002123"/>
    </source>
</evidence>
<dbReference type="InterPro" id="IPR050361">
    <property type="entry name" value="MPP/UQCRC_Complex"/>
</dbReference>
<evidence type="ECO:0000256" key="8">
    <source>
        <dbReference type="ARBA" id="ARBA00030006"/>
    </source>
</evidence>
<sequence length="520" mass="57593">MRALNTELIIYAKDHSMWAFKGAKLRESAVRRVRHESSYATGNQCERVSSKGGPLSWFRSSYTERFPSLLQPITDITIPDCLPDRVEFHPTKITTLPNGLRVASEDSPGPAACLGLFVDCGSIYEDENSVGTTHLLERMAFKTTKNRSHVHIVSEIEAFGGNVGASASRDTMGYSYDTLKTHLPEAVELLIDCIRNPMFLKDEVKEQVAKVKQEVEEISNDPQNFLLESLHSTGYSGALGNPLMAPKSALDKINGSIIEKFYYENYTADRIVLAAYGMDHEKLLKIVEPLLHDLQSGVRKETPKSTYFGGDFRYKANSENTHVALAFEVPGGWHEDKDATAMTVLQTLMGGGGSFSAGGPGKGMHSRLYLRVLNKHHQVQSFSAFSSVYNDSGLFGIHLATGSDFVEKAVHVAADELLAIATPGQVTERELLRAKNSTKSAVLINLESRVINAEDIGRQVLTYGYRKPVQYFLQCLEELTIDDLVVLAQKILSSPLTMSSWGDVDRVPDYDTVSQRFRNA</sequence>
<dbReference type="AlphaFoldDB" id="A0AAV9AF04"/>